<dbReference type="InterPro" id="IPR002190">
    <property type="entry name" value="MHD_dom"/>
</dbReference>
<dbReference type="InterPro" id="IPR041898">
    <property type="entry name" value="MAGE_WH1"/>
</dbReference>
<accession>A0A250WSF3</accession>
<evidence type="ECO:0000313" key="5">
    <source>
        <dbReference type="Proteomes" id="UP000232323"/>
    </source>
</evidence>
<dbReference type="Proteomes" id="UP000232323">
    <property type="component" value="Unassembled WGS sequence"/>
</dbReference>
<keyword evidence="5" id="KW-1185">Reference proteome</keyword>
<dbReference type="EMBL" id="BEGY01000005">
    <property type="protein sequence ID" value="GAX73763.1"/>
    <property type="molecule type" value="Genomic_DNA"/>
</dbReference>
<dbReference type="STRING" id="1157962.A0A250WSF3"/>
<comment type="caution">
    <text evidence="4">The sequence shown here is derived from an EMBL/GenBank/DDBJ whole genome shotgun (WGS) entry which is preliminary data.</text>
</comment>
<dbReference type="AlphaFoldDB" id="A0A250WSF3"/>
<sequence length="368" mass="40834">MQRTKVGGHSASITKRVRVIVEDDDVLEVIDCGPSSSKKTISAGQSLNEFSRRTTVRSGGNVEFGAAELTRMAQKVSKYEENMKSQESARERALTQMELNSMTGKIVRHMIFSNHERPGEPVSRQKLHDALLADYKNHKHSKALLNLVLPMAQYKLISVFGMEMRELEKAGGERKGKAGSVEGGGAAAPSATGAKMYVLRNILPIALREEVLPERISQSLLLVVLAILYLAQGSMDESQLRKWLSQLGIRTEGEEAAGHHPKLGNIKEELQRMAKCRYLILTKKSMGVEGIVDHTVEWGEAAKDEVSESEIKDFIEKVFSEQKVRQVLNSNVERPDEEITMRGPSQSRGVRSTPIPDADVIEIVDSDE</sequence>
<reference evidence="4 5" key="1">
    <citation type="submission" date="2017-08" db="EMBL/GenBank/DDBJ databases">
        <title>Acidophilic green algal genome provides insights into adaptation to an acidic environment.</title>
        <authorList>
            <person name="Hirooka S."/>
            <person name="Hirose Y."/>
            <person name="Kanesaki Y."/>
            <person name="Higuchi S."/>
            <person name="Fujiwara T."/>
            <person name="Onuma R."/>
            <person name="Era A."/>
            <person name="Ohbayashi R."/>
            <person name="Uzuka A."/>
            <person name="Nozaki H."/>
            <person name="Yoshikawa H."/>
            <person name="Miyagishima S.Y."/>
        </authorList>
    </citation>
    <scope>NUCLEOTIDE SEQUENCE [LARGE SCALE GENOMIC DNA]</scope>
    <source>
        <strain evidence="4 5">NIES-2499</strain>
    </source>
</reference>
<feature type="region of interest" description="Disordered" evidence="2">
    <location>
        <begin position="330"/>
        <end position="357"/>
    </location>
</feature>
<proteinExistence type="predicted"/>
<dbReference type="GO" id="GO:0005634">
    <property type="term" value="C:nucleus"/>
    <property type="evidence" value="ECO:0007669"/>
    <property type="project" value="TreeGrafter"/>
</dbReference>
<dbReference type="InterPro" id="IPR037445">
    <property type="entry name" value="MAGE"/>
</dbReference>
<dbReference type="SMART" id="SM01373">
    <property type="entry name" value="MAGE"/>
    <property type="match status" value="1"/>
</dbReference>
<dbReference type="InterPro" id="IPR041899">
    <property type="entry name" value="MAGE_WH2"/>
</dbReference>
<feature type="coiled-coil region" evidence="1">
    <location>
        <begin position="69"/>
        <end position="96"/>
    </location>
</feature>
<evidence type="ECO:0000256" key="2">
    <source>
        <dbReference type="SAM" id="MobiDB-lite"/>
    </source>
</evidence>
<name>A0A250WSF3_9CHLO</name>
<evidence type="ECO:0000313" key="4">
    <source>
        <dbReference type="EMBL" id="GAX73763.1"/>
    </source>
</evidence>
<gene>
    <name evidence="4" type="ORF">CEUSTIGMA_g1214.t1</name>
</gene>
<evidence type="ECO:0000259" key="3">
    <source>
        <dbReference type="SMART" id="SM01373"/>
    </source>
</evidence>
<keyword evidence="1" id="KW-0175">Coiled coil</keyword>
<evidence type="ECO:0000256" key="1">
    <source>
        <dbReference type="SAM" id="Coils"/>
    </source>
</evidence>
<dbReference type="Gene3D" id="1.10.10.1210">
    <property type="entry name" value="MAGE homology domain, winged helix WH2 motif"/>
    <property type="match status" value="1"/>
</dbReference>
<feature type="domain" description="MAGE" evidence="3">
    <location>
        <begin position="106"/>
        <end position="311"/>
    </location>
</feature>
<protein>
    <recommendedName>
        <fullName evidence="3">MAGE domain-containing protein</fullName>
    </recommendedName>
</protein>
<dbReference type="Pfam" id="PF01454">
    <property type="entry name" value="MAGE"/>
    <property type="match status" value="1"/>
</dbReference>
<dbReference type="PANTHER" id="PTHR11736:SF14">
    <property type="entry name" value="NSE3 HOMOLOG, SMC5-SMC6 COMPLEX COMPONENT"/>
    <property type="match status" value="1"/>
</dbReference>
<organism evidence="4 5">
    <name type="scientific">Chlamydomonas eustigma</name>
    <dbReference type="NCBI Taxonomy" id="1157962"/>
    <lineage>
        <taxon>Eukaryota</taxon>
        <taxon>Viridiplantae</taxon>
        <taxon>Chlorophyta</taxon>
        <taxon>core chlorophytes</taxon>
        <taxon>Chlorophyceae</taxon>
        <taxon>CS clade</taxon>
        <taxon>Chlamydomonadales</taxon>
        <taxon>Chlamydomonadaceae</taxon>
        <taxon>Chlamydomonas</taxon>
    </lineage>
</organism>
<dbReference type="Gene3D" id="1.10.10.1200">
    <property type="entry name" value="MAGE homology domain, winged helix WH1 motif"/>
    <property type="match status" value="1"/>
</dbReference>
<dbReference type="PANTHER" id="PTHR11736">
    <property type="entry name" value="MELANOMA-ASSOCIATED ANTIGEN MAGE ANTIGEN"/>
    <property type="match status" value="1"/>
</dbReference>
<dbReference type="OrthoDB" id="205198at2759"/>